<feature type="binding site" evidence="5">
    <location>
        <begin position="284"/>
        <end position="287"/>
    </location>
    <ligand>
        <name>pyridoxal 5'-phosphate</name>
        <dbReference type="ChEBI" id="CHEBI:597326"/>
    </ligand>
</feature>
<keyword evidence="12" id="KW-1185">Reference proteome</keyword>
<comment type="similarity">
    <text evidence="5">Belongs to the Orn/Lys/Arg decarboxylase class-II family. LysA subfamily.</text>
</comment>
<evidence type="ECO:0000256" key="3">
    <source>
        <dbReference type="ARBA" id="ARBA00022898"/>
    </source>
</evidence>
<evidence type="ECO:0000259" key="9">
    <source>
        <dbReference type="Pfam" id="PF00278"/>
    </source>
</evidence>
<feature type="domain" description="Orn/DAP/Arg decarboxylase 2 C-terminal" evidence="9">
    <location>
        <begin position="37"/>
        <end position="383"/>
    </location>
</feature>
<evidence type="ECO:0000256" key="6">
    <source>
        <dbReference type="NCBIfam" id="TIGR01048"/>
    </source>
</evidence>
<dbReference type="Pfam" id="PF00278">
    <property type="entry name" value="Orn_DAP_Arg_deC"/>
    <property type="match status" value="1"/>
</dbReference>
<comment type="subunit">
    <text evidence="5">Homodimer.</text>
</comment>
<gene>
    <name evidence="5" type="primary">lysA</name>
    <name evidence="11" type="ORF">ADH67_12895</name>
</gene>
<dbReference type="GO" id="GO:0030170">
    <property type="term" value="F:pyridoxal phosphate binding"/>
    <property type="evidence" value="ECO:0007669"/>
    <property type="project" value="UniProtKB-UniRule"/>
</dbReference>
<evidence type="ECO:0000259" key="10">
    <source>
        <dbReference type="Pfam" id="PF02784"/>
    </source>
</evidence>
<evidence type="ECO:0000256" key="8">
    <source>
        <dbReference type="RuleBase" id="RU003738"/>
    </source>
</evidence>
<dbReference type="PROSITE" id="PS00878">
    <property type="entry name" value="ODR_DC_2_1"/>
    <property type="match status" value="1"/>
</dbReference>
<feature type="binding site" evidence="5">
    <location>
        <position position="358"/>
    </location>
    <ligand>
        <name>substrate</name>
    </ligand>
</feature>
<keyword evidence="2 5" id="KW-0210">Decarboxylase</keyword>
<dbReference type="InterPro" id="IPR022644">
    <property type="entry name" value="De-COase2_N"/>
</dbReference>
<keyword evidence="5 8" id="KW-0457">Lysine biosynthesis</keyword>
<dbReference type="GO" id="GO:0009089">
    <property type="term" value="P:lysine biosynthetic process via diaminopimelate"/>
    <property type="evidence" value="ECO:0007669"/>
    <property type="project" value="UniProtKB-UniRule"/>
</dbReference>
<dbReference type="FunFam" id="3.20.20.10:FF:000003">
    <property type="entry name" value="Diaminopimelate decarboxylase"/>
    <property type="match status" value="1"/>
</dbReference>
<dbReference type="InterPro" id="IPR009006">
    <property type="entry name" value="Ala_racemase/Decarboxylase_C"/>
</dbReference>
<dbReference type="PANTHER" id="PTHR43727:SF2">
    <property type="entry name" value="GROUP IV DECARBOXYLASE"/>
    <property type="match status" value="1"/>
</dbReference>
<feature type="binding site" evidence="5">
    <location>
        <position position="323"/>
    </location>
    <ligand>
        <name>substrate</name>
    </ligand>
</feature>
<dbReference type="SUPFAM" id="SSF50621">
    <property type="entry name" value="Alanine racemase C-terminal domain-like"/>
    <property type="match status" value="1"/>
</dbReference>
<feature type="modified residue" description="N6-(pyridoxal phosphate)lysine" evidence="5 7">
    <location>
        <position position="67"/>
    </location>
</feature>
<name>A0A227KCE7_9BURK</name>
<evidence type="ECO:0000256" key="5">
    <source>
        <dbReference type="HAMAP-Rule" id="MF_02120"/>
    </source>
</evidence>
<evidence type="ECO:0000256" key="1">
    <source>
        <dbReference type="ARBA" id="ARBA00001933"/>
    </source>
</evidence>
<dbReference type="PRINTS" id="PR01181">
    <property type="entry name" value="DAPDCRBXLASE"/>
</dbReference>
<dbReference type="InterPro" id="IPR022643">
    <property type="entry name" value="De-COase2_C"/>
</dbReference>
<comment type="catalytic activity">
    <reaction evidence="5 8">
        <text>meso-2,6-diaminopimelate + H(+) = L-lysine + CO2</text>
        <dbReference type="Rhea" id="RHEA:15101"/>
        <dbReference type="ChEBI" id="CHEBI:15378"/>
        <dbReference type="ChEBI" id="CHEBI:16526"/>
        <dbReference type="ChEBI" id="CHEBI:32551"/>
        <dbReference type="ChEBI" id="CHEBI:57791"/>
        <dbReference type="EC" id="4.1.1.20"/>
    </reaction>
</comment>
<comment type="pathway">
    <text evidence="5 8">Amino-acid biosynthesis; L-lysine biosynthesis via DAP pathway; L-lysine from DL-2,6-diaminopimelate: step 1/1.</text>
</comment>
<organism evidence="11 12">
    <name type="scientific">Turicimonas muris</name>
    <dbReference type="NCBI Taxonomy" id="1796652"/>
    <lineage>
        <taxon>Bacteria</taxon>
        <taxon>Pseudomonadati</taxon>
        <taxon>Pseudomonadota</taxon>
        <taxon>Betaproteobacteria</taxon>
        <taxon>Burkholderiales</taxon>
        <taxon>Sutterellaceae</taxon>
        <taxon>Turicimonas</taxon>
    </lineage>
</organism>
<dbReference type="SUPFAM" id="SSF51419">
    <property type="entry name" value="PLP-binding barrel"/>
    <property type="match status" value="1"/>
</dbReference>
<dbReference type="RefSeq" id="WP_066595467.1">
    <property type="nucleotide sequence ID" value="NZ_CAJTBZ010000024.1"/>
</dbReference>
<feature type="binding site" evidence="5">
    <location>
        <position position="246"/>
    </location>
    <ligand>
        <name>pyridoxal 5'-phosphate</name>
        <dbReference type="ChEBI" id="CHEBI:597326"/>
    </ligand>
</feature>
<dbReference type="NCBIfam" id="TIGR01048">
    <property type="entry name" value="lysA"/>
    <property type="match status" value="1"/>
</dbReference>
<dbReference type="Gene3D" id="2.40.37.10">
    <property type="entry name" value="Lyase, Ornithine Decarboxylase, Chain A, domain 1"/>
    <property type="match status" value="1"/>
</dbReference>
<feature type="binding site" evidence="5">
    <location>
        <position position="385"/>
    </location>
    <ligand>
        <name>pyridoxal 5'-phosphate</name>
        <dbReference type="ChEBI" id="CHEBI:597326"/>
    </ligand>
</feature>
<keyword evidence="3 5" id="KW-0663">Pyridoxal phosphate</keyword>
<evidence type="ECO:0000313" key="12">
    <source>
        <dbReference type="Proteomes" id="UP000214610"/>
    </source>
</evidence>
<dbReference type="Proteomes" id="UP000214610">
    <property type="component" value="Unassembled WGS sequence"/>
</dbReference>
<comment type="function">
    <text evidence="5">Specifically catalyzes the decarboxylation of meso-diaminopimelate (meso-DAP) to L-lysine.</text>
</comment>
<evidence type="ECO:0000256" key="7">
    <source>
        <dbReference type="PIRSR" id="PIRSR600183-50"/>
    </source>
</evidence>
<dbReference type="InterPro" id="IPR029066">
    <property type="entry name" value="PLP-binding_barrel"/>
</dbReference>
<protein>
    <recommendedName>
        <fullName evidence="5 6">Diaminopimelate decarboxylase</fullName>
        <shortName evidence="5">DAP decarboxylase</shortName>
        <shortName evidence="5">DAPDC</shortName>
        <ecNumber evidence="5 6">4.1.1.20</ecNumber>
    </recommendedName>
</protein>
<feature type="binding site" evidence="5">
    <location>
        <position position="385"/>
    </location>
    <ligand>
        <name>substrate</name>
    </ligand>
</feature>
<keyword evidence="4 5" id="KW-0456">Lyase</keyword>
<feature type="active site" description="Proton donor" evidence="7">
    <location>
        <position position="357"/>
    </location>
</feature>
<dbReference type="Pfam" id="PF02784">
    <property type="entry name" value="Orn_Arg_deC_N"/>
    <property type="match status" value="1"/>
</dbReference>
<evidence type="ECO:0000256" key="2">
    <source>
        <dbReference type="ARBA" id="ARBA00022793"/>
    </source>
</evidence>
<dbReference type="Gene3D" id="3.20.20.10">
    <property type="entry name" value="Alanine racemase"/>
    <property type="match status" value="1"/>
</dbReference>
<dbReference type="CDD" id="cd06828">
    <property type="entry name" value="PLPDE_III_DapDC"/>
    <property type="match status" value="1"/>
</dbReference>
<dbReference type="InterPro" id="IPR022653">
    <property type="entry name" value="De-COase2_pyr-phos_BS"/>
</dbReference>
<dbReference type="InterPro" id="IPR002986">
    <property type="entry name" value="DAP_deCOOHase_LysA"/>
</dbReference>
<dbReference type="GeneID" id="78362896"/>
<dbReference type="PANTHER" id="PTHR43727">
    <property type="entry name" value="DIAMINOPIMELATE DECARBOXYLASE"/>
    <property type="match status" value="1"/>
</dbReference>
<dbReference type="UniPathway" id="UPA00034">
    <property type="reaction ID" value="UER00027"/>
</dbReference>
<comment type="caution">
    <text evidence="11">The sequence shown here is derived from an EMBL/GenBank/DDBJ whole genome shotgun (WGS) entry which is preliminary data.</text>
</comment>
<dbReference type="EC" id="4.1.1.20" evidence="5 6"/>
<reference evidence="12" key="1">
    <citation type="submission" date="2017-05" db="EMBL/GenBank/DDBJ databases">
        <title>Improved OligoMM genomes.</title>
        <authorList>
            <person name="Garzetti D."/>
        </authorList>
    </citation>
    <scope>NUCLEOTIDE SEQUENCE [LARGE SCALE GENOMIC DNA]</scope>
    <source>
        <strain evidence="12">YL45</strain>
    </source>
</reference>
<dbReference type="PRINTS" id="PR01179">
    <property type="entry name" value="ODADCRBXLASE"/>
</dbReference>
<keyword evidence="5" id="KW-0028">Amino-acid biosynthesis</keyword>
<dbReference type="HAMAP" id="MF_02120">
    <property type="entry name" value="LysA"/>
    <property type="match status" value="1"/>
</dbReference>
<feature type="binding site" evidence="5">
    <location>
        <position position="327"/>
    </location>
    <ligand>
        <name>substrate</name>
    </ligand>
</feature>
<dbReference type="EMBL" id="NHMP01000015">
    <property type="protein sequence ID" value="OXE44291.1"/>
    <property type="molecule type" value="Genomic_DNA"/>
</dbReference>
<feature type="domain" description="Orn/DAP/Arg decarboxylase 2 N-terminal" evidence="10">
    <location>
        <begin position="43"/>
        <end position="290"/>
    </location>
</feature>
<feature type="binding site" evidence="5">
    <location>
        <position position="287"/>
    </location>
    <ligand>
        <name>substrate</name>
    </ligand>
</feature>
<proteinExistence type="inferred from homology"/>
<dbReference type="GO" id="GO:0008836">
    <property type="term" value="F:diaminopimelate decarboxylase activity"/>
    <property type="evidence" value="ECO:0007669"/>
    <property type="project" value="UniProtKB-UniRule"/>
</dbReference>
<comment type="cofactor">
    <cofactor evidence="1 5 7 8">
        <name>pyridoxal 5'-phosphate</name>
        <dbReference type="ChEBI" id="CHEBI:597326"/>
    </cofactor>
</comment>
<sequence length="430" mass="48299">MLPFLPDNKNFSYRDNELWCERVPLKQIAEEFGTPVYVYSYNSIKKAFLAYQQALKPYPHLMCYAMKANSNIAIIHLLAKLGAGFDIVSGGELRRVIEASGDPKKVLFSGVGKIYDEIAYALENDIKCFNVESEPELERIIEVAKAQNKVARISLRVNPNVDAKTHPYISTGLKQNKFGIAIEDAPRVYEKASKSDFLKITGIDCHIGSQITDISPFLDACDKLLDLADVLKSKGIELDHIDFGGGLGIVYEEGQEVHHASELVEALHQKMENRGYGYLEMIFEAGRSIVGNSGVLVTEIQYLKEGETKNFCIVDTAMNDMIRPTLYQAWMQIAPLHVYPENCPIKEEIFDVVGPICETGDWLGKDRKLKVQPGDLLAVMSSGAYGMTMSSHYNTRLKPPEILVDGADYYVIREREKIEKLFSSEHIVEL</sequence>
<dbReference type="InterPro" id="IPR000183">
    <property type="entry name" value="Orn/DAP/Arg_de-COase"/>
</dbReference>
<accession>A0A227KCE7</accession>
<evidence type="ECO:0000313" key="11">
    <source>
        <dbReference type="EMBL" id="OXE44291.1"/>
    </source>
</evidence>
<evidence type="ECO:0000256" key="4">
    <source>
        <dbReference type="ARBA" id="ARBA00023239"/>
    </source>
</evidence>
<dbReference type="AlphaFoldDB" id="A0A227KCE7"/>